<feature type="region of interest" description="Disordered" evidence="1">
    <location>
        <begin position="98"/>
        <end position="119"/>
    </location>
</feature>
<protein>
    <submittedName>
        <fullName evidence="2">Uncharacterized protein</fullName>
    </submittedName>
</protein>
<feature type="region of interest" description="Disordered" evidence="1">
    <location>
        <begin position="125"/>
        <end position="144"/>
    </location>
</feature>
<evidence type="ECO:0000313" key="3">
    <source>
        <dbReference type="Proteomes" id="UP001434883"/>
    </source>
</evidence>
<dbReference type="EMBL" id="JAHRIN010060016">
    <property type="protein sequence ID" value="MEQ2212596.1"/>
    <property type="molecule type" value="Genomic_DNA"/>
</dbReference>
<feature type="compositionally biased region" description="Low complexity" evidence="1">
    <location>
        <begin position="109"/>
        <end position="119"/>
    </location>
</feature>
<evidence type="ECO:0000313" key="2">
    <source>
        <dbReference type="EMBL" id="MEQ2212596.1"/>
    </source>
</evidence>
<accession>A0ABV0RWR3</accession>
<comment type="caution">
    <text evidence="2">The sequence shown here is derived from an EMBL/GenBank/DDBJ whole genome shotgun (WGS) entry which is preliminary data.</text>
</comment>
<evidence type="ECO:0000256" key="1">
    <source>
        <dbReference type="SAM" id="MobiDB-lite"/>
    </source>
</evidence>
<feature type="compositionally biased region" description="Polar residues" evidence="1">
    <location>
        <begin position="98"/>
        <end position="108"/>
    </location>
</feature>
<sequence length="144" mass="15293">MTTRVEVLGVALLTFLWSTFFAQSFLACVNSQPASPISTLLHLLLFFFPLCTPPQTNTHTPPPSLCLSPPPGLNQPTPAIFTPHTSVAALIHPQTAAGSTAKQIIRQQSNSPSPSLSLPLFMHSSSRGSSVAEGPRLSTGQALY</sequence>
<keyword evidence="3" id="KW-1185">Reference proteome</keyword>
<organism evidence="2 3">
    <name type="scientific">Xenoophorus captivus</name>
    <dbReference type="NCBI Taxonomy" id="1517983"/>
    <lineage>
        <taxon>Eukaryota</taxon>
        <taxon>Metazoa</taxon>
        <taxon>Chordata</taxon>
        <taxon>Craniata</taxon>
        <taxon>Vertebrata</taxon>
        <taxon>Euteleostomi</taxon>
        <taxon>Actinopterygii</taxon>
        <taxon>Neopterygii</taxon>
        <taxon>Teleostei</taxon>
        <taxon>Neoteleostei</taxon>
        <taxon>Acanthomorphata</taxon>
        <taxon>Ovalentaria</taxon>
        <taxon>Atherinomorphae</taxon>
        <taxon>Cyprinodontiformes</taxon>
        <taxon>Goodeidae</taxon>
        <taxon>Xenoophorus</taxon>
    </lineage>
</organism>
<dbReference type="Proteomes" id="UP001434883">
    <property type="component" value="Unassembled WGS sequence"/>
</dbReference>
<name>A0ABV0RWR3_9TELE</name>
<gene>
    <name evidence="2" type="ORF">XENOCAPTIV_002030</name>
</gene>
<proteinExistence type="predicted"/>
<dbReference type="PROSITE" id="PS51257">
    <property type="entry name" value="PROKAR_LIPOPROTEIN"/>
    <property type="match status" value="1"/>
</dbReference>
<reference evidence="2 3" key="1">
    <citation type="submission" date="2021-06" db="EMBL/GenBank/DDBJ databases">
        <authorList>
            <person name="Palmer J.M."/>
        </authorList>
    </citation>
    <scope>NUCLEOTIDE SEQUENCE [LARGE SCALE GENOMIC DNA]</scope>
    <source>
        <strain evidence="2 3">XC_2019</strain>
        <tissue evidence="2">Muscle</tissue>
    </source>
</reference>